<reference evidence="1" key="1">
    <citation type="journal article" date="2014" name="Front. Microbiol.">
        <title>High frequency of phylogenetically diverse reductive dehalogenase-homologous genes in deep subseafloor sedimentary metagenomes.</title>
        <authorList>
            <person name="Kawai M."/>
            <person name="Futagami T."/>
            <person name="Toyoda A."/>
            <person name="Takaki Y."/>
            <person name="Nishi S."/>
            <person name="Hori S."/>
            <person name="Arai W."/>
            <person name="Tsubouchi T."/>
            <person name="Morono Y."/>
            <person name="Uchiyama I."/>
            <person name="Ito T."/>
            <person name="Fujiyama A."/>
            <person name="Inagaki F."/>
            <person name="Takami H."/>
        </authorList>
    </citation>
    <scope>NUCLEOTIDE SEQUENCE</scope>
    <source>
        <strain evidence="1">Expedition CK06-06</strain>
    </source>
</reference>
<evidence type="ECO:0000313" key="1">
    <source>
        <dbReference type="EMBL" id="GAG40551.1"/>
    </source>
</evidence>
<feature type="non-terminal residue" evidence="1">
    <location>
        <position position="1"/>
    </location>
</feature>
<accession>X0YVC2</accession>
<organism evidence="1">
    <name type="scientific">marine sediment metagenome</name>
    <dbReference type="NCBI Taxonomy" id="412755"/>
    <lineage>
        <taxon>unclassified sequences</taxon>
        <taxon>metagenomes</taxon>
        <taxon>ecological metagenomes</taxon>
    </lineage>
</organism>
<dbReference type="EMBL" id="BARS01043555">
    <property type="protein sequence ID" value="GAG40551.1"/>
    <property type="molecule type" value="Genomic_DNA"/>
</dbReference>
<sequence>IGMLESRLSLSEEEQLELIKGITEILEETG</sequence>
<gene>
    <name evidence="1" type="ORF">S01H1_65923</name>
</gene>
<proteinExistence type="predicted"/>
<dbReference type="AlphaFoldDB" id="X0YVC2"/>
<comment type="caution">
    <text evidence="1">The sequence shown here is derived from an EMBL/GenBank/DDBJ whole genome shotgun (WGS) entry which is preliminary data.</text>
</comment>
<protein>
    <submittedName>
        <fullName evidence="1">Uncharacterized protein</fullName>
    </submittedName>
</protein>
<name>X0YVC2_9ZZZZ</name>